<dbReference type="eggNOG" id="COG0464">
    <property type="taxonomic scope" value="Bacteria"/>
</dbReference>
<accession>F8C6I1</accession>
<dbReference type="SUPFAM" id="SSF52540">
    <property type="entry name" value="P-loop containing nucleoside triphosphate hydrolases"/>
    <property type="match status" value="1"/>
</dbReference>
<dbReference type="EMBL" id="CP002830">
    <property type="protein sequence ID" value="AEI65570.1"/>
    <property type="molecule type" value="Genomic_DNA"/>
</dbReference>
<sequence>MDEAFLRRIKYKIEVGNPDEEAYREIFSRVCEAAGIPYVDQAVTYLIEHYYKPRSMELRSCHPRDLVSLIRDAARYRQIPPALSKDLLDQACEVFLVNL</sequence>
<dbReference type="InterPro" id="IPR027417">
    <property type="entry name" value="P-loop_NTPase"/>
</dbReference>
<dbReference type="AlphaFoldDB" id="F8C6I1"/>
<gene>
    <name evidence="1" type="ordered locus">LILAB_18340</name>
</gene>
<organism evidence="1">
    <name type="scientific">Myxococcus fulvus (strain ATCC BAA-855 / HW-1)</name>
    <dbReference type="NCBI Taxonomy" id="483219"/>
    <lineage>
        <taxon>Bacteria</taxon>
        <taxon>Pseudomonadati</taxon>
        <taxon>Myxococcota</taxon>
        <taxon>Myxococcia</taxon>
        <taxon>Myxococcales</taxon>
        <taxon>Cystobacterineae</taxon>
        <taxon>Myxococcaceae</taxon>
        <taxon>Myxococcus</taxon>
    </lineage>
</organism>
<dbReference type="HOGENOM" id="CLU_2317324_0_0_7"/>
<dbReference type="Proteomes" id="UP000000488">
    <property type="component" value="Chromosome"/>
</dbReference>
<dbReference type="STRING" id="483219.LILAB_18340"/>
<protein>
    <submittedName>
        <fullName evidence="1">Uncharacterized protein</fullName>
    </submittedName>
</protein>
<proteinExistence type="predicted"/>
<dbReference type="KEGG" id="mfu:LILAB_18340"/>
<evidence type="ECO:0000313" key="1">
    <source>
        <dbReference type="EMBL" id="AEI65570.1"/>
    </source>
</evidence>
<name>F8C6I1_MYXFH</name>
<reference evidence="1" key="1">
    <citation type="journal article" date="2011" name="J. Bacteriol.">
        <title>Genome sequence of the halotolerant marine bacterium Myxococcus fulvus HW-1.</title>
        <authorList>
            <person name="Li Z.F."/>
            <person name="Li X."/>
            <person name="Liu H."/>
            <person name="Liu X."/>
            <person name="Han K."/>
            <person name="Wu Z.H."/>
            <person name="Hu W."/>
            <person name="Li F.F."/>
            <person name="Li Y.Z."/>
        </authorList>
    </citation>
    <scope>NUCLEOTIDE SEQUENCE [LARGE SCALE GENOMIC DNA]</scope>
    <source>
        <strain evidence="1">HW-1</strain>
    </source>
</reference>